<dbReference type="GO" id="GO:0016740">
    <property type="term" value="F:transferase activity"/>
    <property type="evidence" value="ECO:0007669"/>
    <property type="project" value="UniProtKB-KW"/>
</dbReference>
<evidence type="ECO:0000313" key="3">
    <source>
        <dbReference type="Proteomes" id="UP000310532"/>
    </source>
</evidence>
<keyword evidence="2" id="KW-0808">Transferase</keyword>
<dbReference type="Gene3D" id="3.90.550.10">
    <property type="entry name" value="Spore Coat Polysaccharide Biosynthesis Protein SpsA, Chain A"/>
    <property type="match status" value="1"/>
</dbReference>
<dbReference type="Pfam" id="PF00535">
    <property type="entry name" value="Glycos_transf_2"/>
    <property type="match status" value="1"/>
</dbReference>
<dbReference type="SUPFAM" id="SSF53448">
    <property type="entry name" value="Nucleotide-diphospho-sugar transferases"/>
    <property type="match status" value="1"/>
</dbReference>
<organism evidence="2 3">
    <name type="scientific">Bacteroides muris</name>
    <name type="common">ex Afrizal et al. 2022</name>
    <dbReference type="NCBI Taxonomy" id="2516960"/>
    <lineage>
        <taxon>Bacteria</taxon>
        <taxon>Pseudomonadati</taxon>
        <taxon>Bacteroidota</taxon>
        <taxon>Bacteroidia</taxon>
        <taxon>Bacteroidales</taxon>
        <taxon>Bacteroidaceae</taxon>
        <taxon>Bacteroides</taxon>
    </lineage>
</organism>
<dbReference type="EMBL" id="SRYZ01000037">
    <property type="protein sequence ID" value="TGY02054.1"/>
    <property type="molecule type" value="Genomic_DNA"/>
</dbReference>
<name>A0A4S2ANN6_9BACE</name>
<reference evidence="2 3" key="1">
    <citation type="submission" date="2019-04" db="EMBL/GenBank/DDBJ databases">
        <title>Microbes associate with the intestines of laboratory mice.</title>
        <authorList>
            <person name="Navarre W."/>
            <person name="Wong E."/>
            <person name="Huang K."/>
            <person name="Tropini C."/>
            <person name="Ng K."/>
            <person name="Yu B."/>
        </authorList>
    </citation>
    <scope>NUCLEOTIDE SEQUENCE [LARGE SCALE GENOMIC DNA]</scope>
    <source>
        <strain evidence="2 3">NM69_E16B</strain>
    </source>
</reference>
<gene>
    <name evidence="2" type="ORF">E5355_14025</name>
</gene>
<proteinExistence type="predicted"/>
<accession>A0A4S2ANN6</accession>
<sequence length="308" mass="36203">MKTLSTAPVALFVYNRLHNTKQTIEHLKKNKLADRTPLYIFSDGGKDKRSWKEVNRLRKYLHTIDGFGEVHIVERPENYYLENNIIEGIAYVLQHHDTIIVLEDDICTSPVFLEYMNNALNKYIHTPQVMHIAGFTNLDIQQSDDTYFTPHMSGWGWATWKDRWQHFVHFTSRKEALQGMTVKDFEKLEYGGNFHCLHSLDKHPIPWDICWEIAIYKQKGLCLSPTHTLIKNIGIGNGTHFNSSRLFGWYEYDRPYRTESIILNNIPIKENPAIEALYAQALKNHGMRYNFLGRMVRWAYLKIKAKRT</sequence>
<dbReference type="RefSeq" id="WP_136010860.1">
    <property type="nucleotide sequence ID" value="NZ_SRYZ01000037.1"/>
</dbReference>
<comment type="caution">
    <text evidence="2">The sequence shown here is derived from an EMBL/GenBank/DDBJ whole genome shotgun (WGS) entry which is preliminary data.</text>
</comment>
<keyword evidence="3" id="KW-1185">Reference proteome</keyword>
<dbReference type="AlphaFoldDB" id="A0A4S2ANN6"/>
<dbReference type="InterPro" id="IPR001173">
    <property type="entry name" value="Glyco_trans_2-like"/>
</dbReference>
<feature type="domain" description="Glycosyltransferase 2-like" evidence="1">
    <location>
        <begin position="12"/>
        <end position="141"/>
    </location>
</feature>
<evidence type="ECO:0000259" key="1">
    <source>
        <dbReference type="Pfam" id="PF00535"/>
    </source>
</evidence>
<dbReference type="InterPro" id="IPR029044">
    <property type="entry name" value="Nucleotide-diphossugar_trans"/>
</dbReference>
<protein>
    <submittedName>
        <fullName evidence="2">Glycosyltransferase</fullName>
    </submittedName>
</protein>
<dbReference type="Proteomes" id="UP000310532">
    <property type="component" value="Unassembled WGS sequence"/>
</dbReference>
<evidence type="ECO:0000313" key="2">
    <source>
        <dbReference type="EMBL" id="TGY02054.1"/>
    </source>
</evidence>